<feature type="signal peptide" evidence="5">
    <location>
        <begin position="1"/>
        <end position="22"/>
    </location>
</feature>
<evidence type="ECO:0000256" key="3">
    <source>
        <dbReference type="ARBA" id="ARBA00023157"/>
    </source>
</evidence>
<feature type="chain" id="PRO_5005190675" description="Laminin IV type A domain-containing protein" evidence="5">
    <location>
        <begin position="23"/>
        <end position="375"/>
    </location>
</feature>
<name>A0A0G4GTU5_VITBC</name>
<keyword evidence="1 5" id="KW-0732">Signal</keyword>
<organism evidence="7 8">
    <name type="scientific">Vitrella brassicaformis (strain CCMP3155)</name>
    <dbReference type="NCBI Taxonomy" id="1169540"/>
    <lineage>
        <taxon>Eukaryota</taxon>
        <taxon>Sar</taxon>
        <taxon>Alveolata</taxon>
        <taxon>Colpodellida</taxon>
        <taxon>Vitrellaceae</taxon>
        <taxon>Vitrella</taxon>
    </lineage>
</organism>
<evidence type="ECO:0000256" key="4">
    <source>
        <dbReference type="ARBA" id="ARBA00023180"/>
    </source>
</evidence>
<proteinExistence type="predicted"/>
<evidence type="ECO:0000256" key="2">
    <source>
        <dbReference type="ARBA" id="ARBA00022737"/>
    </source>
</evidence>
<accession>A0A0G4GTU5</accession>
<keyword evidence="3" id="KW-1015">Disulfide bond</keyword>
<dbReference type="OrthoDB" id="430826at2759"/>
<evidence type="ECO:0000256" key="5">
    <source>
        <dbReference type="SAM" id="SignalP"/>
    </source>
</evidence>
<gene>
    <name evidence="7" type="ORF">Vbra_10259</name>
</gene>
<dbReference type="OMA" id="PPTQCEF"/>
<dbReference type="VEuPathDB" id="CryptoDB:Vbra_10259"/>
<dbReference type="STRING" id="1169540.A0A0G4GTU5"/>
<evidence type="ECO:0000256" key="1">
    <source>
        <dbReference type="ARBA" id="ARBA00022729"/>
    </source>
</evidence>
<protein>
    <recommendedName>
        <fullName evidence="6">Laminin IV type A domain-containing protein</fullName>
    </recommendedName>
</protein>
<feature type="domain" description="Laminin IV type A" evidence="6">
    <location>
        <begin position="207"/>
        <end position="341"/>
    </location>
</feature>
<keyword evidence="4" id="KW-0325">Glycoprotein</keyword>
<sequence length="375" mass="40524">MAPLSALLLAHLALLYGHACWAQVLNPLARPIAASVAFNTPTVVTLSGHEDSGNTLEYYITSLPATGTLHETSQNYRTFGTDPKAQTNSIAVVPHKVTDSLFRVVYIPPYYTSGPDGFWASFEYEARDTVTADISDRTKVVLTNQDNHVVKSTFLLDDEGWTIGGDTVTATPTHQILAWGGLNRYIHATDSLQLIDFSTGTDTKQWYFLAPAKFYSAEVWSAFGGTLAFTVRSTYGLFSRLNSPVEWIVLECSTCDSGRGLRLVRFTDANLSWDGSEKTVSVVLDSTSGWLVDPKNQSASFTAATDCDIAAVLKGLTAFKILGDFTQAGEGVAIDNISFQAKATQPALAVNCQKGCICAHSSTLRRFSCCPGSAP</sequence>
<dbReference type="Proteomes" id="UP000041254">
    <property type="component" value="Unassembled WGS sequence"/>
</dbReference>
<evidence type="ECO:0000259" key="6">
    <source>
        <dbReference type="Pfam" id="PF00052"/>
    </source>
</evidence>
<dbReference type="InParanoid" id="A0A0G4GTU5"/>
<dbReference type="EMBL" id="CDMY01000802">
    <property type="protein sequence ID" value="CEM34010.1"/>
    <property type="molecule type" value="Genomic_DNA"/>
</dbReference>
<dbReference type="Pfam" id="PF00052">
    <property type="entry name" value="Laminin_B"/>
    <property type="match status" value="1"/>
</dbReference>
<dbReference type="InterPro" id="IPR000034">
    <property type="entry name" value="Laminin_IV"/>
</dbReference>
<dbReference type="AlphaFoldDB" id="A0A0G4GTU5"/>
<evidence type="ECO:0000313" key="7">
    <source>
        <dbReference type="EMBL" id="CEM34010.1"/>
    </source>
</evidence>
<reference evidence="7 8" key="1">
    <citation type="submission" date="2014-11" db="EMBL/GenBank/DDBJ databases">
        <authorList>
            <person name="Zhu J."/>
            <person name="Qi W."/>
            <person name="Song R."/>
        </authorList>
    </citation>
    <scope>NUCLEOTIDE SEQUENCE [LARGE SCALE GENOMIC DNA]</scope>
</reference>
<keyword evidence="2" id="KW-0677">Repeat</keyword>
<keyword evidence="8" id="KW-1185">Reference proteome</keyword>
<evidence type="ECO:0000313" key="8">
    <source>
        <dbReference type="Proteomes" id="UP000041254"/>
    </source>
</evidence>